<gene>
    <name evidence="2" type="ORF">B0J12DRAFT_707033</name>
</gene>
<dbReference type="Proteomes" id="UP000774617">
    <property type="component" value="Unassembled WGS sequence"/>
</dbReference>
<name>A0ABQ8GWI3_9PEZI</name>
<dbReference type="EMBL" id="JAGTJR010000001">
    <property type="protein sequence ID" value="KAH7065599.1"/>
    <property type="molecule type" value="Genomic_DNA"/>
</dbReference>
<accession>A0ABQ8GWI3</accession>
<dbReference type="Gene3D" id="3.60.15.10">
    <property type="entry name" value="Ribonuclease Z/Hydroxyacylglutathione hydrolase-like"/>
    <property type="match status" value="1"/>
</dbReference>
<evidence type="ECO:0000313" key="2">
    <source>
        <dbReference type="EMBL" id="KAH7065599.1"/>
    </source>
</evidence>
<evidence type="ECO:0000313" key="3">
    <source>
        <dbReference type="Proteomes" id="UP000774617"/>
    </source>
</evidence>
<dbReference type="PANTHER" id="PTHR36142:SF2">
    <property type="entry name" value="METALLO-HYDROLASE_OXIDOREDUCTASE SUPERFAMILY PROTEIN"/>
    <property type="match status" value="1"/>
</dbReference>
<protein>
    <submittedName>
        <fullName evidence="2">Uncharacterized protein</fullName>
    </submittedName>
</protein>
<feature type="region of interest" description="Disordered" evidence="1">
    <location>
        <begin position="78"/>
        <end position="100"/>
    </location>
</feature>
<sequence length="383" mass="43414">MDPPSAQLHQEVREAVTRQLEHRRPLLHHLNADSSWLLQIPRPSDVARWFSQQWHRFESACKSIAEVEELAREVEILASSGSRRPGSRRPPNGDTGDDDKQTLIDAVAISHEFTDHCHKETLLQIDRYVPVFASEYAARLIRNWKHFHHVETVPALERDHPDWRAASIPPLPEWLSIARLQEDADNLYYHSALVFSFTITPGPSSAQTTSNRSTRSRRTAALPNGWIPDEGGDQADDDAAECVIYTPHGVRPQALDPIVAASPPLSVLALIHGLHDVAIDAGFWWERNRDKQPLSQLNLGGANGVRVQRVTRAKYWVGTHDEVKWGSGLVNWFLRRKVVSLEEAVRAERERLVEEEEKEEEEKGLLDGVRFEEVGNGESRVLL</sequence>
<dbReference type="PANTHER" id="PTHR36142">
    <property type="entry name" value="METALLO-HYDROLASE/OXIDOREDUCTASE SUPERFAMILY PROTEIN"/>
    <property type="match status" value="1"/>
</dbReference>
<feature type="compositionally biased region" description="Low complexity" evidence="1">
    <location>
        <begin position="204"/>
        <end position="213"/>
    </location>
</feature>
<proteinExistence type="predicted"/>
<comment type="caution">
    <text evidence="2">The sequence shown here is derived from an EMBL/GenBank/DDBJ whole genome shotgun (WGS) entry which is preliminary data.</text>
</comment>
<dbReference type="InterPro" id="IPR036866">
    <property type="entry name" value="RibonucZ/Hydroxyglut_hydro"/>
</dbReference>
<reference evidence="2 3" key="1">
    <citation type="journal article" date="2021" name="Nat. Commun.">
        <title>Genetic determinants of endophytism in the Arabidopsis root mycobiome.</title>
        <authorList>
            <person name="Mesny F."/>
            <person name="Miyauchi S."/>
            <person name="Thiergart T."/>
            <person name="Pickel B."/>
            <person name="Atanasova L."/>
            <person name="Karlsson M."/>
            <person name="Huettel B."/>
            <person name="Barry K.W."/>
            <person name="Haridas S."/>
            <person name="Chen C."/>
            <person name="Bauer D."/>
            <person name="Andreopoulos W."/>
            <person name="Pangilinan J."/>
            <person name="LaButti K."/>
            <person name="Riley R."/>
            <person name="Lipzen A."/>
            <person name="Clum A."/>
            <person name="Drula E."/>
            <person name="Henrissat B."/>
            <person name="Kohler A."/>
            <person name="Grigoriev I.V."/>
            <person name="Martin F.M."/>
            <person name="Hacquard S."/>
        </authorList>
    </citation>
    <scope>NUCLEOTIDE SEQUENCE [LARGE SCALE GENOMIC DNA]</scope>
    <source>
        <strain evidence="2 3">MPI-SDFR-AT-0080</strain>
    </source>
</reference>
<feature type="region of interest" description="Disordered" evidence="1">
    <location>
        <begin position="203"/>
        <end position="230"/>
    </location>
</feature>
<keyword evidence="3" id="KW-1185">Reference proteome</keyword>
<organism evidence="2 3">
    <name type="scientific">Macrophomina phaseolina</name>
    <dbReference type="NCBI Taxonomy" id="35725"/>
    <lineage>
        <taxon>Eukaryota</taxon>
        <taxon>Fungi</taxon>
        <taxon>Dikarya</taxon>
        <taxon>Ascomycota</taxon>
        <taxon>Pezizomycotina</taxon>
        <taxon>Dothideomycetes</taxon>
        <taxon>Dothideomycetes incertae sedis</taxon>
        <taxon>Botryosphaeriales</taxon>
        <taxon>Botryosphaeriaceae</taxon>
        <taxon>Macrophomina</taxon>
    </lineage>
</organism>
<evidence type="ECO:0000256" key="1">
    <source>
        <dbReference type="SAM" id="MobiDB-lite"/>
    </source>
</evidence>